<dbReference type="OrthoDB" id="792648at2"/>
<dbReference type="InterPro" id="IPR051200">
    <property type="entry name" value="Host-pathogen_enzymatic-act"/>
</dbReference>
<dbReference type="Proteomes" id="UP000223749">
    <property type="component" value="Chromosome"/>
</dbReference>
<dbReference type="EMBL" id="CP024091">
    <property type="protein sequence ID" value="ATP56652.1"/>
    <property type="molecule type" value="Genomic_DNA"/>
</dbReference>
<dbReference type="RefSeq" id="WP_099438592.1">
    <property type="nucleotide sequence ID" value="NZ_CP024091.1"/>
</dbReference>
<evidence type="ECO:0000313" key="2">
    <source>
        <dbReference type="Proteomes" id="UP000223749"/>
    </source>
</evidence>
<dbReference type="PANTHER" id="PTHR47197">
    <property type="entry name" value="PROTEIN NIRF"/>
    <property type="match status" value="1"/>
</dbReference>
<evidence type="ECO:0008006" key="3">
    <source>
        <dbReference type="Google" id="ProtNLM"/>
    </source>
</evidence>
<keyword evidence="2" id="KW-1185">Reference proteome</keyword>
<dbReference type="AlphaFoldDB" id="A0A2D1U4Y1"/>
<gene>
    <name evidence="1" type="ORF">CPT03_09275</name>
</gene>
<dbReference type="Gene3D" id="2.130.10.10">
    <property type="entry name" value="YVTN repeat-like/Quinoprotein amine dehydrogenase"/>
    <property type="match status" value="1"/>
</dbReference>
<name>A0A2D1U4Y1_9SPHI</name>
<dbReference type="SUPFAM" id="SSF50969">
    <property type="entry name" value="YVTN repeat-like/Quinoprotein amine dehydrogenase"/>
    <property type="match status" value="1"/>
</dbReference>
<accession>A0A2D1U4Y1</accession>
<evidence type="ECO:0000313" key="1">
    <source>
        <dbReference type="EMBL" id="ATP56652.1"/>
    </source>
</evidence>
<dbReference type="KEGG" id="pgs:CPT03_09275"/>
<dbReference type="PANTHER" id="PTHR47197:SF3">
    <property type="entry name" value="DIHYDRO-HEME D1 DEHYDROGENASE"/>
    <property type="match status" value="1"/>
</dbReference>
<proteinExistence type="predicted"/>
<sequence length="369" mass="40166">MNQSLLNYRKPAFFAILGCVLGLASCKKDKLPAIDPRPVSTNGLYVLCEGSFGQANNSSITYYDIATKAVTQNYFEQKNGIPLGTDASDLKQYGSKMYCVVTGAKDTNKDSYIEVINIATGKSIKRIPFFDDSKDFMPRYVGFYKNKAYVSGYDGYISKIDTASLTIESRISVGGALEGLAIVNGKLYVTNSNHFYYPSPNNTSVSVVDLNTFTKKLDINVGFNPTKIGATENGDLFTIVKGNYSDVPAQLVKLSSVTDTKVSSNEVSLEYLNVTGTKGFVIGDYLDPYFKTFNISNGTINGNFVTDQTVIKTPYGVTVNTLNNDVYVGDANGYAATGKFFCFGADGKIKFEFATGGSPQSAVFNYSYK</sequence>
<protein>
    <recommendedName>
        <fullName evidence="3">Cell surface protein</fullName>
    </recommendedName>
</protein>
<dbReference type="InterPro" id="IPR011044">
    <property type="entry name" value="Quino_amine_DH_bsu"/>
</dbReference>
<dbReference type="InterPro" id="IPR015943">
    <property type="entry name" value="WD40/YVTN_repeat-like_dom_sf"/>
</dbReference>
<organism evidence="1 2">
    <name type="scientific">Pedobacter ginsengisoli</name>
    <dbReference type="NCBI Taxonomy" id="363852"/>
    <lineage>
        <taxon>Bacteria</taxon>
        <taxon>Pseudomonadati</taxon>
        <taxon>Bacteroidota</taxon>
        <taxon>Sphingobacteriia</taxon>
        <taxon>Sphingobacteriales</taxon>
        <taxon>Sphingobacteriaceae</taxon>
        <taxon>Pedobacter</taxon>
    </lineage>
</organism>
<reference evidence="1 2" key="1">
    <citation type="submission" date="2017-10" db="EMBL/GenBank/DDBJ databases">
        <title>Whole genome of Pedobacter ginsengisoli T01R-27 isolated from tomato rhizosphere.</title>
        <authorList>
            <person name="Weon H.-Y."/>
            <person name="Lee S.A."/>
            <person name="Sang M.K."/>
            <person name="Song J."/>
        </authorList>
    </citation>
    <scope>NUCLEOTIDE SEQUENCE [LARGE SCALE GENOMIC DNA]</scope>
    <source>
        <strain evidence="1 2">T01R-27</strain>
    </source>
</reference>